<feature type="region of interest" description="Disordered" evidence="1">
    <location>
        <begin position="116"/>
        <end position="137"/>
    </location>
</feature>
<feature type="compositionally biased region" description="Polar residues" evidence="1">
    <location>
        <begin position="119"/>
        <end position="129"/>
    </location>
</feature>
<evidence type="ECO:0000313" key="3">
    <source>
        <dbReference type="Proteomes" id="UP000594262"/>
    </source>
</evidence>
<dbReference type="AlphaFoldDB" id="A0A7M5VB17"/>
<accession>A0A7M5VB17</accession>
<feature type="region of interest" description="Disordered" evidence="1">
    <location>
        <begin position="386"/>
        <end position="409"/>
    </location>
</feature>
<dbReference type="OrthoDB" id="6035793at2759"/>
<dbReference type="GeneID" id="136801912"/>
<feature type="compositionally biased region" description="Polar residues" evidence="1">
    <location>
        <begin position="185"/>
        <end position="201"/>
    </location>
</feature>
<proteinExistence type="predicted"/>
<evidence type="ECO:0008006" key="4">
    <source>
        <dbReference type="Google" id="ProtNLM"/>
    </source>
</evidence>
<name>A0A7M5VB17_9CNID</name>
<organism evidence="2 3">
    <name type="scientific">Clytia hemisphaerica</name>
    <dbReference type="NCBI Taxonomy" id="252671"/>
    <lineage>
        <taxon>Eukaryota</taxon>
        <taxon>Metazoa</taxon>
        <taxon>Cnidaria</taxon>
        <taxon>Hydrozoa</taxon>
        <taxon>Hydroidolina</taxon>
        <taxon>Leptothecata</taxon>
        <taxon>Obeliida</taxon>
        <taxon>Clytiidae</taxon>
        <taxon>Clytia</taxon>
    </lineage>
</organism>
<evidence type="ECO:0000256" key="1">
    <source>
        <dbReference type="SAM" id="MobiDB-lite"/>
    </source>
</evidence>
<dbReference type="EnsemblMetazoa" id="CLYHEMT007231.2">
    <property type="protein sequence ID" value="CLYHEMP007231.2"/>
    <property type="gene ID" value="CLYHEMG007231"/>
</dbReference>
<protein>
    <recommendedName>
        <fullName evidence="4">DUF4806 domain-containing protein</fullName>
    </recommendedName>
</protein>
<dbReference type="RefSeq" id="XP_066914693.1">
    <property type="nucleotide sequence ID" value="XM_067058592.1"/>
</dbReference>
<feature type="compositionally biased region" description="Basic and acidic residues" evidence="1">
    <location>
        <begin position="81"/>
        <end position="92"/>
    </location>
</feature>
<feature type="region of interest" description="Disordered" evidence="1">
    <location>
        <begin position="184"/>
        <end position="240"/>
    </location>
</feature>
<reference evidence="2" key="1">
    <citation type="submission" date="2021-01" db="UniProtKB">
        <authorList>
            <consortium name="EnsemblMetazoa"/>
        </authorList>
    </citation>
    <scope>IDENTIFICATION</scope>
</reference>
<dbReference type="Proteomes" id="UP000594262">
    <property type="component" value="Unplaced"/>
</dbReference>
<evidence type="ECO:0000313" key="2">
    <source>
        <dbReference type="EnsemblMetazoa" id="CLYHEMP007231.2"/>
    </source>
</evidence>
<feature type="compositionally biased region" description="Basic and acidic residues" evidence="1">
    <location>
        <begin position="400"/>
        <end position="409"/>
    </location>
</feature>
<feature type="region of interest" description="Disordered" evidence="1">
    <location>
        <begin position="80"/>
        <end position="99"/>
    </location>
</feature>
<dbReference type="RefSeq" id="XP_066914694.1">
    <property type="nucleotide sequence ID" value="XM_067058593.1"/>
</dbReference>
<keyword evidence="3" id="KW-1185">Reference proteome</keyword>
<sequence>MSYALFKYFEKNGQHRECVAPTQWIKESKLYWPKYAARQLALEMAPLDETWPSYPIHEIKKYHDDYNYLNDCCYTTTEDESPVKKKTDESPKRASSPNFNISGSYANSFSRPTLPGACRTQSQVQSPTVSMKRKRDDTIVRSSFSPAATCTESNSFIPLASIINADNSFNPDDCISPYDLLGKSGSASHSQSPRQSPNCARNNGAMKKKHANFIVPETNDQRPSTQKKCHSKYGDGGKDFKEMSNKQYQYSVMMELQVLKRNQNRILAILENQETSPSEQTLEPPEPLDTMEEFDIEEEKLKTHDKRVIKRKMIKQIGGKDIRQAIRLALDSMMSRRLQSKFSKSGLQKKRKFKGTYHYKCLEAVLLLKYEQFDIDKEVGDIIKRANDKPKNAGTDDGNQSDHENSPIS</sequence>